<comment type="similarity">
    <text evidence="2 7">Belongs to the ExbD/TolR family.</text>
</comment>
<dbReference type="Gene3D" id="3.30.420.270">
    <property type="match status" value="1"/>
</dbReference>
<dbReference type="PANTHER" id="PTHR30558">
    <property type="entry name" value="EXBD MEMBRANE COMPONENT OF PMF-DRIVEN MACROMOLECULE IMPORT SYSTEM"/>
    <property type="match status" value="1"/>
</dbReference>
<reference evidence="9 10" key="1">
    <citation type="journal article" date="2014" name="Nature">
        <title>An environmental bacterial taxon with a large and distinct metabolic repertoire.</title>
        <authorList>
            <person name="Wilson M.C."/>
            <person name="Mori T."/>
            <person name="Ruckert C."/>
            <person name="Uria A.R."/>
            <person name="Helf M.J."/>
            <person name="Takada K."/>
            <person name="Gernert C."/>
            <person name="Steffens U.A."/>
            <person name="Heycke N."/>
            <person name="Schmitt S."/>
            <person name="Rinke C."/>
            <person name="Helfrich E.J."/>
            <person name="Brachmann A.O."/>
            <person name="Gurgui C."/>
            <person name="Wakimoto T."/>
            <person name="Kracht M."/>
            <person name="Crusemann M."/>
            <person name="Hentschel U."/>
            <person name="Abe I."/>
            <person name="Matsunaga S."/>
            <person name="Kalinowski J."/>
            <person name="Takeyama H."/>
            <person name="Piel J."/>
        </authorList>
    </citation>
    <scope>NUCLEOTIDE SEQUENCE [LARGE SCALE GENOMIC DNA]</scope>
    <source>
        <strain evidence="10">TSY2</strain>
    </source>
</reference>
<dbReference type="InterPro" id="IPR003400">
    <property type="entry name" value="ExbD"/>
</dbReference>
<evidence type="ECO:0008006" key="11">
    <source>
        <dbReference type="Google" id="ProtNLM"/>
    </source>
</evidence>
<gene>
    <name evidence="9" type="ORF">ETSY2_20830</name>
</gene>
<evidence type="ECO:0000256" key="3">
    <source>
        <dbReference type="ARBA" id="ARBA00022475"/>
    </source>
</evidence>
<keyword evidence="4 7" id="KW-0812">Transmembrane</keyword>
<keyword evidence="7" id="KW-0813">Transport</keyword>
<dbReference type="GO" id="GO:0005886">
    <property type="term" value="C:plasma membrane"/>
    <property type="evidence" value="ECO:0007669"/>
    <property type="project" value="UniProtKB-SubCell"/>
</dbReference>
<keyword evidence="3" id="KW-1003">Cell membrane</keyword>
<evidence type="ECO:0000313" key="10">
    <source>
        <dbReference type="Proteomes" id="UP000019140"/>
    </source>
</evidence>
<dbReference type="EMBL" id="AZHX01000862">
    <property type="protein sequence ID" value="ETX05799.1"/>
    <property type="molecule type" value="Genomic_DNA"/>
</dbReference>
<sequence>MRFRAPRQQDDDLRLELTSMTDIVFLLLIFFMVSTTFVDLSRKLDIQLPDTQAADVVQDVQRHVVELSAQNTLRLDGVDIELSELTAQLKQRAGKARHHSVEIRADKRLPYGRVIAVLGHIRQANIQDIAVAVR</sequence>
<evidence type="ECO:0000256" key="4">
    <source>
        <dbReference type="ARBA" id="ARBA00022692"/>
    </source>
</evidence>
<comment type="subcellular location">
    <subcellularLocation>
        <location evidence="1">Cell membrane</location>
        <topology evidence="1">Single-pass membrane protein</topology>
    </subcellularLocation>
    <subcellularLocation>
        <location evidence="7">Cell membrane</location>
        <topology evidence="7">Single-pass type II membrane protein</topology>
    </subcellularLocation>
</comment>
<keyword evidence="5 8" id="KW-1133">Transmembrane helix</keyword>
<evidence type="ECO:0000256" key="2">
    <source>
        <dbReference type="ARBA" id="ARBA00005811"/>
    </source>
</evidence>
<evidence type="ECO:0000256" key="8">
    <source>
        <dbReference type="SAM" id="Phobius"/>
    </source>
</evidence>
<proteinExistence type="inferred from homology"/>
<evidence type="ECO:0000256" key="5">
    <source>
        <dbReference type="ARBA" id="ARBA00022989"/>
    </source>
</evidence>
<dbReference type="AlphaFoldDB" id="W4M653"/>
<evidence type="ECO:0000256" key="1">
    <source>
        <dbReference type="ARBA" id="ARBA00004162"/>
    </source>
</evidence>
<evidence type="ECO:0000256" key="6">
    <source>
        <dbReference type="ARBA" id="ARBA00023136"/>
    </source>
</evidence>
<organism evidence="9 10">
    <name type="scientific">Candidatus Entotheonella gemina</name>
    <dbReference type="NCBI Taxonomy" id="1429439"/>
    <lineage>
        <taxon>Bacteria</taxon>
        <taxon>Pseudomonadati</taxon>
        <taxon>Nitrospinota/Tectimicrobiota group</taxon>
        <taxon>Candidatus Tectimicrobiota</taxon>
        <taxon>Candidatus Entotheonellia</taxon>
        <taxon>Candidatus Entotheonellales</taxon>
        <taxon>Candidatus Entotheonellaceae</taxon>
        <taxon>Candidatus Entotheonella</taxon>
    </lineage>
</organism>
<evidence type="ECO:0000256" key="7">
    <source>
        <dbReference type="RuleBase" id="RU003879"/>
    </source>
</evidence>
<accession>W4M653</accession>
<name>W4M653_9BACT</name>
<dbReference type="Pfam" id="PF02472">
    <property type="entry name" value="ExbD"/>
    <property type="match status" value="1"/>
</dbReference>
<dbReference type="Proteomes" id="UP000019140">
    <property type="component" value="Unassembled WGS sequence"/>
</dbReference>
<evidence type="ECO:0000313" key="9">
    <source>
        <dbReference type="EMBL" id="ETX05799.1"/>
    </source>
</evidence>
<feature type="transmembrane region" description="Helical" evidence="8">
    <location>
        <begin position="20"/>
        <end position="38"/>
    </location>
</feature>
<keyword evidence="6 8" id="KW-0472">Membrane</keyword>
<dbReference type="GO" id="GO:0022857">
    <property type="term" value="F:transmembrane transporter activity"/>
    <property type="evidence" value="ECO:0007669"/>
    <property type="project" value="InterPro"/>
</dbReference>
<dbReference type="GO" id="GO:0015031">
    <property type="term" value="P:protein transport"/>
    <property type="evidence" value="ECO:0007669"/>
    <property type="project" value="UniProtKB-KW"/>
</dbReference>
<keyword evidence="7" id="KW-0653">Protein transport</keyword>
<keyword evidence="10" id="KW-1185">Reference proteome</keyword>
<protein>
    <recommendedName>
        <fullName evidence="11">Biopolymer transporter ExbD</fullName>
    </recommendedName>
</protein>
<comment type="caution">
    <text evidence="9">The sequence shown here is derived from an EMBL/GenBank/DDBJ whole genome shotgun (WGS) entry which is preliminary data.</text>
</comment>
<dbReference type="HOGENOM" id="CLU_085305_3_2_7"/>